<protein>
    <submittedName>
        <fullName evidence="2">Uncharacterized protein</fullName>
    </submittedName>
</protein>
<sequence>MVPLLGAEKAKFSRVPPAPVRSIAPPPPTLTPVTELPNPTRLTVPINPPAMVVTAVGRPEA</sequence>
<dbReference type="EMBL" id="CP063687">
    <property type="protein sequence ID" value="QOY25951.1"/>
    <property type="molecule type" value="Genomic_DNA"/>
</dbReference>
<evidence type="ECO:0000256" key="1">
    <source>
        <dbReference type="SAM" id="MobiDB-lite"/>
    </source>
</evidence>
<reference evidence="3" key="1">
    <citation type="submission" date="2020-10" db="EMBL/GenBank/DDBJ databases">
        <title>Complete genome sequence of Bacillus velezensis NST6.</title>
        <authorList>
            <person name="Choi J."/>
        </authorList>
    </citation>
    <scope>NUCLEOTIDE SEQUENCE [LARGE SCALE GENOMIC DNA]</scope>
    <source>
        <strain evidence="3">NST6</strain>
    </source>
</reference>
<feature type="compositionally biased region" description="Pro residues" evidence="1">
    <location>
        <begin position="16"/>
        <end position="30"/>
    </location>
</feature>
<evidence type="ECO:0000313" key="2">
    <source>
        <dbReference type="EMBL" id="QOY25951.1"/>
    </source>
</evidence>
<accession>A0A7H2CEU2</accession>
<dbReference type="AlphaFoldDB" id="A0A7H2CEU2"/>
<name>A0A7H2CEU2_BACVE</name>
<gene>
    <name evidence="2" type="ORF">BACVE_000900</name>
</gene>
<proteinExistence type="predicted"/>
<evidence type="ECO:0000313" key="3">
    <source>
        <dbReference type="Proteomes" id="UP000587477"/>
    </source>
</evidence>
<dbReference type="Proteomes" id="UP000587477">
    <property type="component" value="Chromosome"/>
</dbReference>
<feature type="region of interest" description="Disordered" evidence="1">
    <location>
        <begin position="15"/>
        <end position="37"/>
    </location>
</feature>
<organism evidence="2 3">
    <name type="scientific">Bacillus velezensis</name>
    <dbReference type="NCBI Taxonomy" id="492670"/>
    <lineage>
        <taxon>Bacteria</taxon>
        <taxon>Bacillati</taxon>
        <taxon>Bacillota</taxon>
        <taxon>Bacilli</taxon>
        <taxon>Bacillales</taxon>
        <taxon>Bacillaceae</taxon>
        <taxon>Bacillus</taxon>
        <taxon>Bacillus amyloliquefaciens group</taxon>
    </lineage>
</organism>